<keyword evidence="1" id="KW-1133">Transmembrane helix</keyword>
<keyword evidence="1" id="KW-0812">Transmembrane</keyword>
<dbReference type="Proteomes" id="UP000639859">
    <property type="component" value="Unassembled WGS sequence"/>
</dbReference>
<dbReference type="Pfam" id="PF16220">
    <property type="entry name" value="DUF4880"/>
    <property type="match status" value="1"/>
</dbReference>
<dbReference type="EMBL" id="JADWOX010000014">
    <property type="protein sequence ID" value="MBI1685550.1"/>
    <property type="molecule type" value="Genomic_DNA"/>
</dbReference>
<organism evidence="4 5">
    <name type="scientific">Caulobacter hibisci</name>
    <dbReference type="NCBI Taxonomy" id="2035993"/>
    <lineage>
        <taxon>Bacteria</taxon>
        <taxon>Pseudomonadati</taxon>
        <taxon>Pseudomonadota</taxon>
        <taxon>Alphaproteobacteria</taxon>
        <taxon>Caulobacterales</taxon>
        <taxon>Caulobacteraceae</taxon>
        <taxon>Caulobacter</taxon>
    </lineage>
</organism>
<name>A0ABS0T0Z7_9CAUL</name>
<dbReference type="InterPro" id="IPR032623">
    <property type="entry name" value="FecR_N"/>
</dbReference>
<evidence type="ECO:0000313" key="4">
    <source>
        <dbReference type="EMBL" id="MBI1685550.1"/>
    </source>
</evidence>
<protein>
    <submittedName>
        <fullName evidence="4">FecR domain-containing protein</fullName>
    </submittedName>
</protein>
<dbReference type="Pfam" id="PF04773">
    <property type="entry name" value="FecR"/>
    <property type="match status" value="1"/>
</dbReference>
<reference evidence="4 5" key="1">
    <citation type="submission" date="2020-11" db="EMBL/GenBank/DDBJ databases">
        <title>genome sequence of strain KACC 18849.</title>
        <authorList>
            <person name="Gao J."/>
            <person name="Zhang X."/>
        </authorList>
    </citation>
    <scope>NUCLEOTIDE SEQUENCE [LARGE SCALE GENOMIC DNA]</scope>
    <source>
        <strain evidence="4 5">KACC 18849</strain>
    </source>
</reference>
<dbReference type="PIRSF" id="PIRSF018266">
    <property type="entry name" value="FecR"/>
    <property type="match status" value="1"/>
</dbReference>
<gene>
    <name evidence="4" type="ORF">I4Q42_17915</name>
</gene>
<dbReference type="PANTHER" id="PTHR30273:SF2">
    <property type="entry name" value="PROTEIN FECR"/>
    <property type="match status" value="1"/>
</dbReference>
<dbReference type="Gene3D" id="2.60.120.1440">
    <property type="match status" value="1"/>
</dbReference>
<keyword evidence="1" id="KW-0472">Membrane</keyword>
<dbReference type="PROSITE" id="PS51318">
    <property type="entry name" value="TAT"/>
    <property type="match status" value="1"/>
</dbReference>
<evidence type="ECO:0000259" key="2">
    <source>
        <dbReference type="Pfam" id="PF04773"/>
    </source>
</evidence>
<evidence type="ECO:0000259" key="3">
    <source>
        <dbReference type="Pfam" id="PF16220"/>
    </source>
</evidence>
<dbReference type="RefSeq" id="WP_198577460.1">
    <property type="nucleotide sequence ID" value="NZ_JADWOX010000014.1"/>
</dbReference>
<dbReference type="InterPro" id="IPR006311">
    <property type="entry name" value="TAT_signal"/>
</dbReference>
<dbReference type="InterPro" id="IPR006860">
    <property type="entry name" value="FecR"/>
</dbReference>
<dbReference type="InterPro" id="IPR012373">
    <property type="entry name" value="Ferrdict_sens_TM"/>
</dbReference>
<evidence type="ECO:0000256" key="1">
    <source>
        <dbReference type="SAM" id="Phobius"/>
    </source>
</evidence>
<dbReference type="PANTHER" id="PTHR30273">
    <property type="entry name" value="PERIPLASMIC SIGNAL SENSOR AND SIGMA FACTOR ACTIVATOR FECR-RELATED"/>
    <property type="match status" value="1"/>
</dbReference>
<comment type="caution">
    <text evidence="4">The sequence shown here is derived from an EMBL/GenBank/DDBJ whole genome shotgun (WGS) entry which is preliminary data.</text>
</comment>
<keyword evidence="5" id="KW-1185">Reference proteome</keyword>
<accession>A0ABS0T0Z7</accession>
<feature type="domain" description="FecR protein" evidence="2">
    <location>
        <begin position="107"/>
        <end position="199"/>
    </location>
</feature>
<feature type="transmembrane region" description="Helical" evidence="1">
    <location>
        <begin position="81"/>
        <end position="100"/>
    </location>
</feature>
<proteinExistence type="predicted"/>
<evidence type="ECO:0000313" key="5">
    <source>
        <dbReference type="Proteomes" id="UP000639859"/>
    </source>
</evidence>
<sequence>MTERESAADIEACAARWVVRVDQGELPAGETAELESWLAGDPRRLGAYVRAQAGWTLLDRARVLGGEATTPAPARPPSRRALLAGGGVAAAAACIAALFVPRLLAARYGTAVGEIRRVPLADGSMAAINTDTTLEVAMKPGKREVRLDRGEAWFQVAKDAQRPFVVESGPVRVRAVGTAFSVRRRDGGSEVLVTEGVVEVWSEGTGEAPRRVTAGERVFASDSAGAARPVPASLEITRELAWREGQIVLDGEAFGAAAEEFNRYNARKIVIVDRGLADQRLVGWFRTNEPESFARAAAASFGGRVTVRGDAILVEAGTRLAE</sequence>
<feature type="domain" description="FecR N-terminal" evidence="3">
    <location>
        <begin position="14"/>
        <end position="53"/>
    </location>
</feature>